<feature type="chain" id="PRO_5042266307" description="peptidylprolyl isomerase" evidence="6">
    <location>
        <begin position="20"/>
        <end position="300"/>
    </location>
</feature>
<reference evidence="9" key="1">
    <citation type="submission" date="2023-01" db="EMBL/GenBank/DDBJ databases">
        <title>Metagenome sequencing of chrysophaentin producing Chrysophaeum taylorii.</title>
        <authorList>
            <person name="Davison J."/>
            <person name="Bewley C."/>
        </authorList>
    </citation>
    <scope>NUCLEOTIDE SEQUENCE</scope>
    <source>
        <strain evidence="9">NIES-1699</strain>
    </source>
</reference>
<comment type="catalytic activity">
    <reaction evidence="1 5">
        <text>[protein]-peptidylproline (omega=180) = [protein]-peptidylproline (omega=0)</text>
        <dbReference type="Rhea" id="RHEA:16237"/>
        <dbReference type="Rhea" id="RHEA-COMP:10747"/>
        <dbReference type="Rhea" id="RHEA-COMP:10748"/>
        <dbReference type="ChEBI" id="CHEBI:83833"/>
        <dbReference type="ChEBI" id="CHEBI:83834"/>
        <dbReference type="EC" id="5.2.1.8"/>
    </reaction>
</comment>
<organism evidence="9 10">
    <name type="scientific">Chrysophaeum taylorii</name>
    <dbReference type="NCBI Taxonomy" id="2483200"/>
    <lineage>
        <taxon>Eukaryota</taxon>
        <taxon>Sar</taxon>
        <taxon>Stramenopiles</taxon>
        <taxon>Ochrophyta</taxon>
        <taxon>Pelagophyceae</taxon>
        <taxon>Pelagomonadales</taxon>
        <taxon>Pelagomonadaceae</taxon>
        <taxon>Chrysophaeum</taxon>
    </lineage>
</organism>
<dbReference type="PANTHER" id="PTHR45779">
    <property type="entry name" value="PEPTIDYLPROLYL ISOMERASE"/>
    <property type="match status" value="1"/>
</dbReference>
<sequence length="300" mass="32189">MRRWLPAMMMVASAYRCSSTVVATRRMLLERALVTTLIPVGGAQAVVEERSVTDEIETVFSGDVGLELSVTEFARVTLGGLASKRIAIRRVLPGSAAEKAGLRAGWILVSANGVSLEGRTIEDVARTIGAAARPLRLVTRDPEAFNRQLLPGGRMEAVTSVLADYDGERQILAVDRLKVPEICTQGAVLGDLLEVRFEGRLEDGRLFDGSAITFQGGTSVPGRAGDSSLYFVLGQQPLGQFPTAWDPALAGACVGEVRRVRVPPVIGFQDKGSPRRGVPPFATLYYTLELLSINGVALPR</sequence>
<evidence type="ECO:0000256" key="5">
    <source>
        <dbReference type="PROSITE-ProRule" id="PRU00277"/>
    </source>
</evidence>
<evidence type="ECO:0000256" key="4">
    <source>
        <dbReference type="ARBA" id="ARBA00023235"/>
    </source>
</evidence>
<name>A0AAD7U695_9STRA</name>
<evidence type="ECO:0000256" key="6">
    <source>
        <dbReference type="SAM" id="SignalP"/>
    </source>
</evidence>
<dbReference type="PROSITE" id="PS50106">
    <property type="entry name" value="PDZ"/>
    <property type="match status" value="1"/>
</dbReference>
<evidence type="ECO:0000256" key="2">
    <source>
        <dbReference type="ARBA" id="ARBA00013194"/>
    </source>
</evidence>
<dbReference type="SUPFAM" id="SSF54534">
    <property type="entry name" value="FKBP-like"/>
    <property type="match status" value="1"/>
</dbReference>
<dbReference type="Gene3D" id="3.10.50.40">
    <property type="match status" value="1"/>
</dbReference>
<protein>
    <recommendedName>
        <fullName evidence="2 5">peptidylprolyl isomerase</fullName>
        <ecNumber evidence="2 5">5.2.1.8</ecNumber>
    </recommendedName>
</protein>
<proteinExistence type="predicted"/>
<evidence type="ECO:0000313" key="10">
    <source>
        <dbReference type="Proteomes" id="UP001230188"/>
    </source>
</evidence>
<gene>
    <name evidence="9" type="ORF">CTAYLR_007696</name>
</gene>
<dbReference type="CDD" id="cd00136">
    <property type="entry name" value="PDZ_canonical"/>
    <property type="match status" value="1"/>
</dbReference>
<accession>A0AAD7U695</accession>
<dbReference type="InterPro" id="IPR041489">
    <property type="entry name" value="PDZ_6"/>
</dbReference>
<dbReference type="InterPro" id="IPR044609">
    <property type="entry name" value="FKBP2/11"/>
</dbReference>
<keyword evidence="4 5" id="KW-0413">Isomerase</keyword>
<dbReference type="EC" id="5.2.1.8" evidence="2 5"/>
<dbReference type="AlphaFoldDB" id="A0AAD7U695"/>
<evidence type="ECO:0000256" key="1">
    <source>
        <dbReference type="ARBA" id="ARBA00000971"/>
    </source>
</evidence>
<dbReference type="GO" id="GO:0003755">
    <property type="term" value="F:peptidyl-prolyl cis-trans isomerase activity"/>
    <property type="evidence" value="ECO:0007669"/>
    <property type="project" value="UniProtKB-KW"/>
</dbReference>
<dbReference type="Proteomes" id="UP001230188">
    <property type="component" value="Unassembled WGS sequence"/>
</dbReference>
<evidence type="ECO:0000313" key="9">
    <source>
        <dbReference type="EMBL" id="KAJ8599021.1"/>
    </source>
</evidence>
<evidence type="ECO:0000256" key="3">
    <source>
        <dbReference type="ARBA" id="ARBA00023110"/>
    </source>
</evidence>
<dbReference type="Gene3D" id="2.30.42.10">
    <property type="match status" value="1"/>
</dbReference>
<keyword evidence="6" id="KW-0732">Signal</keyword>
<dbReference type="InterPro" id="IPR001478">
    <property type="entry name" value="PDZ"/>
</dbReference>
<feature type="domain" description="PPIase FKBP-type" evidence="7">
    <location>
        <begin position="190"/>
        <end position="294"/>
    </location>
</feature>
<dbReference type="GO" id="GO:0005783">
    <property type="term" value="C:endoplasmic reticulum"/>
    <property type="evidence" value="ECO:0007669"/>
    <property type="project" value="TreeGrafter"/>
</dbReference>
<dbReference type="InterPro" id="IPR001179">
    <property type="entry name" value="PPIase_FKBP_dom"/>
</dbReference>
<dbReference type="InterPro" id="IPR036034">
    <property type="entry name" value="PDZ_sf"/>
</dbReference>
<feature type="signal peptide" evidence="6">
    <location>
        <begin position="1"/>
        <end position="19"/>
    </location>
</feature>
<dbReference type="SMART" id="SM00228">
    <property type="entry name" value="PDZ"/>
    <property type="match status" value="1"/>
</dbReference>
<feature type="domain" description="PDZ" evidence="8">
    <location>
        <begin position="53"/>
        <end position="143"/>
    </location>
</feature>
<dbReference type="Pfam" id="PF17820">
    <property type="entry name" value="PDZ_6"/>
    <property type="match status" value="1"/>
</dbReference>
<dbReference type="PROSITE" id="PS50059">
    <property type="entry name" value="FKBP_PPIASE"/>
    <property type="match status" value="1"/>
</dbReference>
<keyword evidence="3 5" id="KW-0697">Rotamase</keyword>
<keyword evidence="10" id="KW-1185">Reference proteome</keyword>
<comment type="caution">
    <text evidence="9">The sequence shown here is derived from an EMBL/GenBank/DDBJ whole genome shotgun (WGS) entry which is preliminary data.</text>
</comment>
<dbReference type="SUPFAM" id="SSF50156">
    <property type="entry name" value="PDZ domain-like"/>
    <property type="match status" value="1"/>
</dbReference>
<dbReference type="Pfam" id="PF00254">
    <property type="entry name" value="FKBP_C"/>
    <property type="match status" value="1"/>
</dbReference>
<dbReference type="InterPro" id="IPR046357">
    <property type="entry name" value="PPIase_dom_sf"/>
</dbReference>
<evidence type="ECO:0000259" key="7">
    <source>
        <dbReference type="PROSITE" id="PS50059"/>
    </source>
</evidence>
<dbReference type="EMBL" id="JAQMWT010000594">
    <property type="protein sequence ID" value="KAJ8599021.1"/>
    <property type="molecule type" value="Genomic_DNA"/>
</dbReference>
<dbReference type="PANTHER" id="PTHR45779:SF7">
    <property type="entry name" value="PEPTIDYLPROLYL ISOMERASE"/>
    <property type="match status" value="1"/>
</dbReference>
<evidence type="ECO:0000259" key="8">
    <source>
        <dbReference type="PROSITE" id="PS50106"/>
    </source>
</evidence>